<dbReference type="InterPro" id="IPR007278">
    <property type="entry name" value="DUF397"/>
</dbReference>
<dbReference type="AlphaFoldDB" id="A0A5N8WZ45"/>
<evidence type="ECO:0000313" key="2">
    <source>
        <dbReference type="EMBL" id="MPY51475.1"/>
    </source>
</evidence>
<reference evidence="2 3" key="1">
    <citation type="submission" date="2019-09" db="EMBL/GenBank/DDBJ databases">
        <authorList>
            <person name="Duangmal K."/>
            <person name="Teo W.F.A."/>
            <person name="Lipun K."/>
        </authorList>
    </citation>
    <scope>NUCLEOTIDE SEQUENCE [LARGE SCALE GENOMIC DNA]</scope>
    <source>
        <strain evidence="2 3">K1PN6</strain>
    </source>
</reference>
<accession>A0A5N8WZ45</accession>
<dbReference type="Proteomes" id="UP000373149">
    <property type="component" value="Unassembled WGS sequence"/>
</dbReference>
<proteinExistence type="predicted"/>
<name>A0A5N8WZ45_9ACTN</name>
<evidence type="ECO:0000259" key="1">
    <source>
        <dbReference type="Pfam" id="PF04149"/>
    </source>
</evidence>
<gene>
    <name evidence="2" type="ORF">FPZ41_24120</name>
</gene>
<dbReference type="Pfam" id="PF04149">
    <property type="entry name" value="DUF397"/>
    <property type="match status" value="1"/>
</dbReference>
<evidence type="ECO:0000313" key="3">
    <source>
        <dbReference type="Proteomes" id="UP000373149"/>
    </source>
</evidence>
<dbReference type="RefSeq" id="WP_152865817.1">
    <property type="nucleotide sequence ID" value="NZ_VMNX01000097.1"/>
</dbReference>
<sequence length="80" mass="8893">MPSHRTEWFRSSYSGQNGECVEARLTEREINVRDSKAISSPSLVFAPTSWNAFLHALSAKVLRHADVRHGDGITGAVRRA</sequence>
<organism evidence="2 3">
    <name type="scientific">Streptomyces acidicola</name>
    <dbReference type="NCBI Taxonomy" id="2596892"/>
    <lineage>
        <taxon>Bacteria</taxon>
        <taxon>Bacillati</taxon>
        <taxon>Actinomycetota</taxon>
        <taxon>Actinomycetes</taxon>
        <taxon>Kitasatosporales</taxon>
        <taxon>Streptomycetaceae</taxon>
        <taxon>Streptomyces</taxon>
    </lineage>
</organism>
<comment type="caution">
    <text evidence="2">The sequence shown here is derived from an EMBL/GenBank/DDBJ whole genome shotgun (WGS) entry which is preliminary data.</text>
</comment>
<dbReference type="EMBL" id="VMNX01000097">
    <property type="protein sequence ID" value="MPY51475.1"/>
    <property type="molecule type" value="Genomic_DNA"/>
</dbReference>
<protein>
    <submittedName>
        <fullName evidence="2">DUF397 domain-containing protein</fullName>
    </submittedName>
</protein>
<keyword evidence="3" id="KW-1185">Reference proteome</keyword>
<feature type="domain" description="DUF397" evidence="1">
    <location>
        <begin position="7"/>
        <end position="57"/>
    </location>
</feature>